<evidence type="ECO:0000256" key="7">
    <source>
        <dbReference type="SAM" id="Phobius"/>
    </source>
</evidence>
<feature type="transmembrane region" description="Helical" evidence="7">
    <location>
        <begin position="65"/>
        <end position="87"/>
    </location>
</feature>
<evidence type="ECO:0000256" key="1">
    <source>
        <dbReference type="ARBA" id="ARBA00004141"/>
    </source>
</evidence>
<feature type="domain" description="Major facilitator superfamily (MFS) profile" evidence="8">
    <location>
        <begin position="1"/>
        <end position="254"/>
    </location>
</feature>
<feature type="transmembrane region" description="Helical" evidence="7">
    <location>
        <begin position="140"/>
        <end position="159"/>
    </location>
</feature>
<dbReference type="EMBL" id="UGKT01000001">
    <property type="protein sequence ID" value="STT06720.1"/>
    <property type="molecule type" value="Genomic_DNA"/>
</dbReference>
<evidence type="ECO:0000256" key="6">
    <source>
        <dbReference type="ARBA" id="ARBA00038514"/>
    </source>
</evidence>
<keyword evidence="5 7" id="KW-0472">Membrane</keyword>
<keyword evidence="2" id="KW-1003">Cell membrane</keyword>
<dbReference type="InterPro" id="IPR050382">
    <property type="entry name" value="MFS_Na/Anion_cotransporter"/>
</dbReference>
<dbReference type="Proteomes" id="UP000255518">
    <property type="component" value="Unassembled WGS sequence"/>
</dbReference>
<dbReference type="SUPFAM" id="SSF103473">
    <property type="entry name" value="MFS general substrate transporter"/>
    <property type="match status" value="1"/>
</dbReference>
<proteinExistence type="inferred from homology"/>
<reference evidence="9 10" key="1">
    <citation type="submission" date="2018-06" db="EMBL/GenBank/DDBJ databases">
        <authorList>
            <consortium name="Pathogen Informatics"/>
            <person name="Doyle S."/>
        </authorList>
    </citation>
    <scope>NUCLEOTIDE SEQUENCE [LARGE SCALE GENOMIC DNA]</scope>
    <source>
        <strain evidence="9 10">NCTC13443</strain>
    </source>
</reference>
<comment type="subcellular location">
    <subcellularLocation>
        <location evidence="1">Membrane</location>
        <topology evidence="1">Multi-pass membrane protein</topology>
    </subcellularLocation>
</comment>
<protein>
    <submittedName>
        <fullName evidence="9">Transport protein</fullName>
    </submittedName>
</protein>
<evidence type="ECO:0000313" key="10">
    <source>
        <dbReference type="Proteomes" id="UP000255518"/>
    </source>
</evidence>
<gene>
    <name evidence="9" type="primary">garP_4</name>
    <name evidence="9" type="ORF">NCTC13443_06680</name>
</gene>
<evidence type="ECO:0000259" key="8">
    <source>
        <dbReference type="PROSITE" id="PS50850"/>
    </source>
</evidence>
<feature type="transmembrane region" description="Helical" evidence="7">
    <location>
        <begin position="107"/>
        <end position="128"/>
    </location>
</feature>
<dbReference type="AlphaFoldDB" id="A0A377VAC8"/>
<comment type="similarity">
    <text evidence="6">Belongs to the major facilitator superfamily. Phthalate permease family.</text>
</comment>
<sequence>MIIFAIGIVWMIAWFFIAANSPEKHKKVSQEELKLINKMKEEEVALETIENQTAHSLGYYLKQPIILVTAFAFFCYNYILFFFLSWFPSYLVQQHHLDIKQMSLTTMIPWIVGFVGLALGGYISDKIFKLTGRLLLSRKIVLVVCLLMAAICVGLAGTVSSVVPAVLLMSVSIFFLYVTGAIYWAIIQDVVHKSRVGGASGFIHLIGSVSGIVGPIVTGYIVQSTGKFDSAFVLAGTIAALGALLVLFVIKTPRVTMKASQA</sequence>
<keyword evidence="4 7" id="KW-1133">Transmembrane helix</keyword>
<accession>A0A377VAC8</accession>
<dbReference type="GO" id="GO:0022857">
    <property type="term" value="F:transmembrane transporter activity"/>
    <property type="evidence" value="ECO:0007669"/>
    <property type="project" value="InterPro"/>
</dbReference>
<dbReference type="PANTHER" id="PTHR11662">
    <property type="entry name" value="SOLUTE CARRIER FAMILY 17"/>
    <property type="match status" value="1"/>
</dbReference>
<feature type="transmembrane region" description="Helical" evidence="7">
    <location>
        <begin position="199"/>
        <end position="222"/>
    </location>
</feature>
<evidence type="ECO:0000256" key="3">
    <source>
        <dbReference type="ARBA" id="ARBA00022692"/>
    </source>
</evidence>
<feature type="transmembrane region" description="Helical" evidence="7">
    <location>
        <begin position="228"/>
        <end position="250"/>
    </location>
</feature>
<dbReference type="InterPro" id="IPR036259">
    <property type="entry name" value="MFS_trans_sf"/>
</dbReference>
<feature type="transmembrane region" description="Helical" evidence="7">
    <location>
        <begin position="165"/>
        <end position="187"/>
    </location>
</feature>
<evidence type="ECO:0000313" key="9">
    <source>
        <dbReference type="EMBL" id="STT06720.1"/>
    </source>
</evidence>
<dbReference type="GO" id="GO:0016020">
    <property type="term" value="C:membrane"/>
    <property type="evidence" value="ECO:0007669"/>
    <property type="project" value="UniProtKB-SubCell"/>
</dbReference>
<evidence type="ECO:0000256" key="2">
    <source>
        <dbReference type="ARBA" id="ARBA00022475"/>
    </source>
</evidence>
<evidence type="ECO:0000256" key="4">
    <source>
        <dbReference type="ARBA" id="ARBA00022989"/>
    </source>
</evidence>
<organism evidence="9 10">
    <name type="scientific">Klebsiella pneumoniae</name>
    <dbReference type="NCBI Taxonomy" id="573"/>
    <lineage>
        <taxon>Bacteria</taxon>
        <taxon>Pseudomonadati</taxon>
        <taxon>Pseudomonadota</taxon>
        <taxon>Gammaproteobacteria</taxon>
        <taxon>Enterobacterales</taxon>
        <taxon>Enterobacteriaceae</taxon>
        <taxon>Klebsiella/Raoultella group</taxon>
        <taxon>Klebsiella</taxon>
        <taxon>Klebsiella pneumoniae complex</taxon>
    </lineage>
</organism>
<dbReference type="PANTHER" id="PTHR11662:SF399">
    <property type="entry name" value="FI19708P1-RELATED"/>
    <property type="match status" value="1"/>
</dbReference>
<dbReference type="InterPro" id="IPR011701">
    <property type="entry name" value="MFS"/>
</dbReference>
<name>A0A377VAC8_KLEPN</name>
<keyword evidence="3 7" id="KW-0812">Transmembrane</keyword>
<dbReference type="Gene3D" id="1.20.1250.20">
    <property type="entry name" value="MFS general substrate transporter like domains"/>
    <property type="match status" value="1"/>
</dbReference>
<dbReference type="InterPro" id="IPR020846">
    <property type="entry name" value="MFS_dom"/>
</dbReference>
<evidence type="ECO:0000256" key="5">
    <source>
        <dbReference type="ARBA" id="ARBA00023136"/>
    </source>
</evidence>
<dbReference type="Pfam" id="PF07690">
    <property type="entry name" value="MFS_1"/>
    <property type="match status" value="1"/>
</dbReference>
<dbReference type="PROSITE" id="PS50850">
    <property type="entry name" value="MFS"/>
    <property type="match status" value="1"/>
</dbReference>
<feature type="transmembrane region" description="Helical" evidence="7">
    <location>
        <begin position="6"/>
        <end position="22"/>
    </location>
</feature>